<accession>A0A7X1B006</accession>
<organism evidence="1 2">
    <name type="scientific">Puniceicoccus vermicola</name>
    <dbReference type="NCBI Taxonomy" id="388746"/>
    <lineage>
        <taxon>Bacteria</taxon>
        <taxon>Pseudomonadati</taxon>
        <taxon>Verrucomicrobiota</taxon>
        <taxon>Opitutia</taxon>
        <taxon>Puniceicoccales</taxon>
        <taxon>Puniceicoccaceae</taxon>
        <taxon>Puniceicoccus</taxon>
    </lineage>
</organism>
<reference evidence="1 2" key="1">
    <citation type="submission" date="2020-07" db="EMBL/GenBank/DDBJ databases">
        <authorList>
            <person name="Feng X."/>
        </authorList>
    </citation>
    <scope>NUCLEOTIDE SEQUENCE [LARGE SCALE GENOMIC DNA]</scope>
    <source>
        <strain evidence="1 2">JCM14086</strain>
    </source>
</reference>
<proteinExistence type="predicted"/>
<dbReference type="EMBL" id="JACHVA010000118">
    <property type="protein sequence ID" value="MBC2603100.1"/>
    <property type="molecule type" value="Genomic_DNA"/>
</dbReference>
<dbReference type="AlphaFoldDB" id="A0A7X1B006"/>
<sequence>MSLSSRSFDQICTEVRARFPSAFSSTRRGSEETGEDLSSWIRGCIETPGLTQVTTRPRRTSGSLEVLLELVEETQRRRLRMVWVDPCNCLDPVTAFDRSYPHLLWTRGGGLSEAIRVADTVLRDENFPFVCLDGVLLSAEEWKRVPLNRWYRLQRLAQRKGASLILWTPPMVVPAATQRWHLSADWAFPDCFNASREDLRGGISLVSADGQAATQDAGPADGGPFVSAMGREIGSEKAG</sequence>
<protein>
    <submittedName>
        <fullName evidence="1">Uncharacterized protein</fullName>
    </submittedName>
</protein>
<comment type="caution">
    <text evidence="1">The sequence shown here is derived from an EMBL/GenBank/DDBJ whole genome shotgun (WGS) entry which is preliminary data.</text>
</comment>
<keyword evidence="2" id="KW-1185">Reference proteome</keyword>
<dbReference type="Proteomes" id="UP000525652">
    <property type="component" value="Unassembled WGS sequence"/>
</dbReference>
<evidence type="ECO:0000313" key="2">
    <source>
        <dbReference type="Proteomes" id="UP000525652"/>
    </source>
</evidence>
<gene>
    <name evidence="1" type="ORF">H5P30_15055</name>
</gene>
<evidence type="ECO:0000313" key="1">
    <source>
        <dbReference type="EMBL" id="MBC2603100.1"/>
    </source>
</evidence>
<dbReference type="RefSeq" id="WP_185693742.1">
    <property type="nucleotide sequence ID" value="NZ_JACHVA010000118.1"/>
</dbReference>
<name>A0A7X1B006_9BACT</name>